<organism evidence="3 4">
    <name type="scientific">Mycena pura</name>
    <dbReference type="NCBI Taxonomy" id="153505"/>
    <lineage>
        <taxon>Eukaryota</taxon>
        <taxon>Fungi</taxon>
        <taxon>Dikarya</taxon>
        <taxon>Basidiomycota</taxon>
        <taxon>Agaricomycotina</taxon>
        <taxon>Agaricomycetes</taxon>
        <taxon>Agaricomycetidae</taxon>
        <taxon>Agaricales</taxon>
        <taxon>Marasmiineae</taxon>
        <taxon>Mycenaceae</taxon>
        <taxon>Mycena</taxon>
    </lineage>
</organism>
<sequence length="142" mass="14672">MRRRCPPAEAILCPWSISLCRVVLYGGAMQSVWRSLASGARSSGRGGSVGWAGGGRRIRGEICGGSRVDMWRAAAAGQAAAGGREGGGREGGGQWAAGTRAAIGTRGGDVGLPRPVTRSDHQGITSEINTNAELRNRISTPE</sequence>
<gene>
    <name evidence="3" type="ORF">GGX14DRAFT_396607</name>
</gene>
<feature type="region of interest" description="Disordered" evidence="1">
    <location>
        <begin position="75"/>
        <end position="142"/>
    </location>
</feature>
<feature type="chain" id="PRO_5042226831" evidence="2">
    <location>
        <begin position="21"/>
        <end position="142"/>
    </location>
</feature>
<reference evidence="3" key="1">
    <citation type="submission" date="2023-03" db="EMBL/GenBank/DDBJ databases">
        <title>Massive genome expansion in bonnet fungi (Mycena s.s.) driven by repeated elements and novel gene families across ecological guilds.</title>
        <authorList>
            <consortium name="Lawrence Berkeley National Laboratory"/>
            <person name="Harder C.B."/>
            <person name="Miyauchi S."/>
            <person name="Viragh M."/>
            <person name="Kuo A."/>
            <person name="Thoen E."/>
            <person name="Andreopoulos B."/>
            <person name="Lu D."/>
            <person name="Skrede I."/>
            <person name="Drula E."/>
            <person name="Henrissat B."/>
            <person name="Morin E."/>
            <person name="Kohler A."/>
            <person name="Barry K."/>
            <person name="LaButti K."/>
            <person name="Morin E."/>
            <person name="Salamov A."/>
            <person name="Lipzen A."/>
            <person name="Mereny Z."/>
            <person name="Hegedus B."/>
            <person name="Baldrian P."/>
            <person name="Stursova M."/>
            <person name="Weitz H."/>
            <person name="Taylor A."/>
            <person name="Grigoriev I.V."/>
            <person name="Nagy L.G."/>
            <person name="Martin F."/>
            <person name="Kauserud H."/>
        </authorList>
    </citation>
    <scope>NUCLEOTIDE SEQUENCE</scope>
    <source>
        <strain evidence="3">9144</strain>
    </source>
</reference>
<evidence type="ECO:0000256" key="2">
    <source>
        <dbReference type="SAM" id="SignalP"/>
    </source>
</evidence>
<accession>A0AAD6VB88</accession>
<dbReference type="AlphaFoldDB" id="A0AAD6VB88"/>
<dbReference type="Proteomes" id="UP001219525">
    <property type="component" value="Unassembled WGS sequence"/>
</dbReference>
<proteinExistence type="predicted"/>
<evidence type="ECO:0000256" key="1">
    <source>
        <dbReference type="SAM" id="MobiDB-lite"/>
    </source>
</evidence>
<feature type="compositionally biased region" description="Polar residues" evidence="1">
    <location>
        <begin position="122"/>
        <end position="142"/>
    </location>
</feature>
<evidence type="ECO:0000313" key="3">
    <source>
        <dbReference type="EMBL" id="KAJ7207196.1"/>
    </source>
</evidence>
<name>A0AAD6VB88_9AGAR</name>
<feature type="compositionally biased region" description="Gly residues" evidence="1">
    <location>
        <begin position="83"/>
        <end position="95"/>
    </location>
</feature>
<dbReference type="EMBL" id="JARJCW010000037">
    <property type="protein sequence ID" value="KAJ7207196.1"/>
    <property type="molecule type" value="Genomic_DNA"/>
</dbReference>
<keyword evidence="2" id="KW-0732">Signal</keyword>
<evidence type="ECO:0000313" key="4">
    <source>
        <dbReference type="Proteomes" id="UP001219525"/>
    </source>
</evidence>
<protein>
    <submittedName>
        <fullName evidence="3">Uncharacterized protein</fullName>
    </submittedName>
</protein>
<keyword evidence="4" id="KW-1185">Reference proteome</keyword>
<comment type="caution">
    <text evidence="3">The sequence shown here is derived from an EMBL/GenBank/DDBJ whole genome shotgun (WGS) entry which is preliminary data.</text>
</comment>
<feature type="signal peptide" evidence="2">
    <location>
        <begin position="1"/>
        <end position="20"/>
    </location>
</feature>